<dbReference type="InterPro" id="IPR036388">
    <property type="entry name" value="WH-like_DNA-bd_sf"/>
</dbReference>
<dbReference type="EMBL" id="JAVDDT010000002">
    <property type="protein sequence ID" value="MDQ2069332.1"/>
    <property type="molecule type" value="Genomic_DNA"/>
</dbReference>
<dbReference type="SUPFAM" id="SSF46785">
    <property type="entry name" value="Winged helix' DNA-binding domain"/>
    <property type="match status" value="1"/>
</dbReference>
<evidence type="ECO:0000313" key="2">
    <source>
        <dbReference type="EMBL" id="MDQ2069332.1"/>
    </source>
</evidence>
<feature type="compositionally biased region" description="Polar residues" evidence="1">
    <location>
        <begin position="98"/>
        <end position="125"/>
    </location>
</feature>
<evidence type="ECO:0008006" key="4">
    <source>
        <dbReference type="Google" id="ProtNLM"/>
    </source>
</evidence>
<feature type="region of interest" description="Disordered" evidence="1">
    <location>
        <begin position="98"/>
        <end position="137"/>
    </location>
</feature>
<dbReference type="Proteomes" id="UP001239019">
    <property type="component" value="Unassembled WGS sequence"/>
</dbReference>
<comment type="caution">
    <text evidence="2">The sequence shown here is derived from an EMBL/GenBank/DDBJ whole genome shotgun (WGS) entry which is preliminary data.</text>
</comment>
<feature type="compositionally biased region" description="Basic and acidic residues" evidence="1">
    <location>
        <begin position="257"/>
        <end position="269"/>
    </location>
</feature>
<dbReference type="RefSeq" id="WP_306727816.1">
    <property type="nucleotide sequence ID" value="NZ_JAVDDT010000002.1"/>
</dbReference>
<name>A0ABU0W5U1_9GAMM</name>
<evidence type="ECO:0000313" key="3">
    <source>
        <dbReference type="Proteomes" id="UP001239019"/>
    </source>
</evidence>
<gene>
    <name evidence="2" type="ORF">RBH19_05565</name>
</gene>
<proteinExistence type="predicted"/>
<reference evidence="2 3" key="1">
    <citation type="submission" date="2023-08" db="EMBL/GenBank/DDBJ databases">
        <title>Whole-genome sequencing of halo(alkali)philic microorganisms from hypersaline lakes.</title>
        <authorList>
            <person name="Sorokin D.Y."/>
            <person name="Abbas B."/>
            <person name="Merkel A.Y."/>
        </authorList>
    </citation>
    <scope>NUCLEOTIDE SEQUENCE [LARGE SCALE GENOMIC DNA]</scope>
    <source>
        <strain evidence="2 3">AB-CW4</strain>
    </source>
</reference>
<accession>A0ABU0W5U1</accession>
<protein>
    <recommendedName>
        <fullName evidence="4">Helix-turn-helix domain-containing protein</fullName>
    </recommendedName>
</protein>
<evidence type="ECO:0000256" key="1">
    <source>
        <dbReference type="SAM" id="MobiDB-lite"/>
    </source>
</evidence>
<feature type="region of interest" description="Disordered" evidence="1">
    <location>
        <begin position="239"/>
        <end position="275"/>
    </location>
</feature>
<organism evidence="2 3">
    <name type="scientific">Natronospira bacteriovora</name>
    <dbReference type="NCBI Taxonomy" id="3069753"/>
    <lineage>
        <taxon>Bacteria</taxon>
        <taxon>Pseudomonadati</taxon>
        <taxon>Pseudomonadota</taxon>
        <taxon>Gammaproteobacteria</taxon>
        <taxon>Natronospirales</taxon>
        <taxon>Natronospiraceae</taxon>
        <taxon>Natronospira</taxon>
    </lineage>
</organism>
<dbReference type="InterPro" id="IPR036390">
    <property type="entry name" value="WH_DNA-bd_sf"/>
</dbReference>
<sequence>MPTRRFAPLPYQVLQDDRLRAADLRVLGYLCTHDPRRQGDAFACPRQLIAHQTGMHETAVSRAIGRLVAFGWIEKLGGGHRTRKTQYRILWDQEKGNNPVTLSESEKGNNPVTLSESEKGNNPVTLSDEKGNNPVTLTPIKELEPIDRQYYRLGSTREETRAEPNNFSFVEAVKILQKHGTPDRFLFTATDRRIVMAWITDGYQASQVDSACRVALGMRKNQGDPNPIGPRYVDRILRDDNRRSSDARSSRAGSESVAERAEESNRRWLEGSGGL</sequence>
<dbReference type="Gene3D" id="1.10.10.10">
    <property type="entry name" value="Winged helix-like DNA-binding domain superfamily/Winged helix DNA-binding domain"/>
    <property type="match status" value="1"/>
</dbReference>
<keyword evidence="3" id="KW-1185">Reference proteome</keyword>
<feature type="compositionally biased region" description="Basic and acidic residues" evidence="1">
    <location>
        <begin position="239"/>
        <end position="249"/>
    </location>
</feature>